<dbReference type="InterPro" id="IPR011995">
    <property type="entry name" value="OMPdecase_type-2"/>
</dbReference>
<comment type="cofactor">
    <cofactor evidence="9">
        <name>Mg(2+)</name>
        <dbReference type="ChEBI" id="CHEBI:18420"/>
    </cofactor>
</comment>
<dbReference type="InterPro" id="IPR029057">
    <property type="entry name" value="PRTase-like"/>
</dbReference>
<evidence type="ECO:0000256" key="3">
    <source>
        <dbReference type="ARBA" id="ARBA00022676"/>
    </source>
</evidence>
<dbReference type="InterPro" id="IPR004467">
    <property type="entry name" value="Or_phspho_trans_dom"/>
</dbReference>
<evidence type="ECO:0000313" key="12">
    <source>
        <dbReference type="Proteomes" id="UP001328733"/>
    </source>
</evidence>
<dbReference type="EMBL" id="JBAFSM010000008">
    <property type="protein sequence ID" value="MEG3436541.1"/>
    <property type="molecule type" value="Genomic_DNA"/>
</dbReference>
<dbReference type="InterPro" id="IPR001754">
    <property type="entry name" value="OMPdeCOase_dom"/>
</dbReference>
<feature type="binding site" description="in other chain" evidence="9">
    <location>
        <position position="373"/>
    </location>
    <ligand>
        <name>5-phospho-alpha-D-ribose 1-diphosphate</name>
        <dbReference type="ChEBI" id="CHEBI:58017"/>
        <note>ligand shared between dimeric partners</note>
    </ligand>
</feature>
<dbReference type="RefSeq" id="WP_332863998.1">
    <property type="nucleotide sequence ID" value="NZ_JBAFSM010000008.1"/>
</dbReference>
<keyword evidence="7 11" id="KW-0456">Lyase</keyword>
<comment type="caution">
    <text evidence="9">Lacks conserved residue(s) required for the propagation of feature annotation.</text>
</comment>
<name>A0AAW9QP81_9CHRO</name>
<dbReference type="CDD" id="cd06223">
    <property type="entry name" value="PRTases_typeI"/>
    <property type="match status" value="1"/>
</dbReference>
<protein>
    <recommendedName>
        <fullName evidence="9">Orotate phosphoribosyltransferase</fullName>
        <shortName evidence="9">OPRT</shortName>
        <shortName evidence="9">OPRTase</shortName>
        <ecNumber evidence="9">2.4.2.10</ecNumber>
    </recommendedName>
</protein>
<dbReference type="GO" id="GO:0000287">
    <property type="term" value="F:magnesium ion binding"/>
    <property type="evidence" value="ECO:0007669"/>
    <property type="project" value="UniProtKB-UniRule"/>
</dbReference>
<proteinExistence type="inferred from homology"/>
<dbReference type="PANTHER" id="PTHR19278">
    <property type="entry name" value="OROTATE PHOSPHORIBOSYLTRANSFERASE"/>
    <property type="match status" value="1"/>
</dbReference>
<comment type="catalytic activity">
    <reaction evidence="9">
        <text>orotidine 5'-phosphate + diphosphate = orotate + 5-phospho-alpha-D-ribose 1-diphosphate</text>
        <dbReference type="Rhea" id="RHEA:10380"/>
        <dbReference type="ChEBI" id="CHEBI:30839"/>
        <dbReference type="ChEBI" id="CHEBI:33019"/>
        <dbReference type="ChEBI" id="CHEBI:57538"/>
        <dbReference type="ChEBI" id="CHEBI:58017"/>
        <dbReference type="EC" id="2.4.2.10"/>
    </reaction>
</comment>
<dbReference type="Gene3D" id="3.20.20.70">
    <property type="entry name" value="Aldolase class I"/>
    <property type="match status" value="1"/>
</dbReference>
<gene>
    <name evidence="9" type="primary">pyrE</name>
    <name evidence="11" type="ORF">V0288_05365</name>
</gene>
<evidence type="ECO:0000256" key="5">
    <source>
        <dbReference type="ARBA" id="ARBA00022793"/>
    </source>
</evidence>
<dbReference type="Proteomes" id="UP001328733">
    <property type="component" value="Unassembled WGS sequence"/>
</dbReference>
<dbReference type="HAMAP" id="MF_01208">
    <property type="entry name" value="PyrE"/>
    <property type="match status" value="1"/>
</dbReference>
<dbReference type="PANTHER" id="PTHR19278:SF9">
    <property type="entry name" value="URIDINE 5'-MONOPHOSPHATE SYNTHASE"/>
    <property type="match status" value="1"/>
</dbReference>
<dbReference type="AlphaFoldDB" id="A0AAW9QP81"/>
<keyword evidence="9" id="KW-0460">Magnesium</keyword>
<dbReference type="GO" id="GO:0004590">
    <property type="term" value="F:orotidine-5'-phosphate decarboxylase activity"/>
    <property type="evidence" value="ECO:0007669"/>
    <property type="project" value="UniProtKB-UniRule"/>
</dbReference>
<dbReference type="NCBIfam" id="TIGR00336">
    <property type="entry name" value="pyrE"/>
    <property type="match status" value="1"/>
</dbReference>
<keyword evidence="12" id="KW-1185">Reference proteome</keyword>
<comment type="similarity">
    <text evidence="9">Belongs to the purine/pyrimidine phosphoribosyltransferase family. PyrE subfamily.</text>
</comment>
<dbReference type="EC" id="2.4.2.10" evidence="9"/>
<feature type="binding site" evidence="9">
    <location>
        <position position="378"/>
    </location>
    <ligand>
        <name>5-phospho-alpha-D-ribose 1-diphosphate</name>
        <dbReference type="ChEBI" id="CHEBI:58017"/>
        <note>ligand shared between dimeric partners</note>
    </ligand>
</feature>
<comment type="function">
    <text evidence="9">Catalyzes the transfer of a ribosyl phosphate group from 5-phosphoribose 1-diphosphate to orotate, leading to the formation of orotidine monophosphate (OMP).</text>
</comment>
<feature type="domain" description="Orotidine 5'-phosphate decarboxylase" evidence="10">
    <location>
        <begin position="17"/>
        <end position="265"/>
    </location>
</feature>
<feature type="binding site" evidence="9">
    <location>
        <position position="376"/>
    </location>
    <ligand>
        <name>5-phospho-alpha-D-ribose 1-diphosphate</name>
        <dbReference type="ChEBI" id="CHEBI:58017"/>
        <note>ligand shared between dimeric partners</note>
    </ligand>
</feature>
<dbReference type="Pfam" id="PF00156">
    <property type="entry name" value="Pribosyltran"/>
    <property type="match status" value="1"/>
</dbReference>
<feature type="binding site" evidence="9">
    <location>
        <position position="372"/>
    </location>
    <ligand>
        <name>5-phospho-alpha-D-ribose 1-diphosphate</name>
        <dbReference type="ChEBI" id="CHEBI:58017"/>
        <note>ligand shared between dimeric partners</note>
    </ligand>
</feature>
<dbReference type="SMART" id="SM00934">
    <property type="entry name" value="OMPdecase"/>
    <property type="match status" value="1"/>
</dbReference>
<dbReference type="NCBIfam" id="NF004034">
    <property type="entry name" value="PRK05500.1"/>
    <property type="match status" value="1"/>
</dbReference>
<dbReference type="InterPro" id="IPR000836">
    <property type="entry name" value="PRTase_dom"/>
</dbReference>
<keyword evidence="4 9" id="KW-0808">Transferase</keyword>
<dbReference type="SUPFAM" id="SSF51366">
    <property type="entry name" value="Ribulose-phoshate binding barrel"/>
    <property type="match status" value="1"/>
</dbReference>
<evidence type="ECO:0000256" key="4">
    <source>
        <dbReference type="ARBA" id="ARBA00022679"/>
    </source>
</evidence>
<dbReference type="Pfam" id="PF00215">
    <property type="entry name" value="OMPdecase"/>
    <property type="match status" value="1"/>
</dbReference>
<dbReference type="InterPro" id="IPR011060">
    <property type="entry name" value="RibuloseP-bd_barrel"/>
</dbReference>
<evidence type="ECO:0000256" key="6">
    <source>
        <dbReference type="ARBA" id="ARBA00022975"/>
    </source>
</evidence>
<keyword evidence="6 9" id="KW-0665">Pyrimidine biosynthesis</keyword>
<feature type="binding site" description="in other chain" evidence="9">
    <location>
        <begin position="398"/>
        <end position="406"/>
    </location>
    <ligand>
        <name>5-phospho-alpha-D-ribose 1-diphosphate</name>
        <dbReference type="ChEBI" id="CHEBI:58017"/>
        <note>ligand shared between dimeric partners</note>
    </ligand>
</feature>
<comment type="catalytic activity">
    <reaction evidence="8">
        <text>orotidine 5'-phosphate + H(+) = UMP + CO2</text>
        <dbReference type="Rhea" id="RHEA:11596"/>
        <dbReference type="ChEBI" id="CHEBI:15378"/>
        <dbReference type="ChEBI" id="CHEBI:16526"/>
        <dbReference type="ChEBI" id="CHEBI:57538"/>
        <dbReference type="ChEBI" id="CHEBI:57865"/>
        <dbReference type="EC" id="4.1.1.23"/>
    </reaction>
</comment>
<sequence length="477" mass="53783">MNFYRKLQDSIERSNSLLIVGLDPNPEMMPAVRGNSIEALENWLQWIVSETRELVCAYKPTLGFYEILGAAGWELLTRTIEKIPRDIPVILDAKHGDLNTSTLFAKTIFERWNVDAVTLNPYPGQDHVAPFLVYSDRGAFILCHTSNQGAFNLQEYPDPANPYYLQVVREARTWGTPEQVFLEVGTTKPEVLTRIRDIAPERLILLRSLWEDRSQFTRLIGAGLTASGDGLLIPLPQDILKETDLGDRARAIRDEINVIRAEKSRENTREDLWTPNVCLLQQHPHQDLILELFDIGCLMFGEYVQASGETFSYYIDLRRIISNPRVFGQVIESYGEILKNLTFDRIAGIPYGSLPTATGLSLLLDRPMIFPRKEVKAHGTRRLIEGNFQAGETVVVVDDILISGKSAIEGAGKLESAGLHVQDIVVFIDHGKGVKDKLRERGYHAYSVLTLSEITETLYEAGRITGEQYGCFIERSC</sequence>
<comment type="subunit">
    <text evidence="9">Homodimer.</text>
</comment>
<keyword evidence="5" id="KW-0210">Decarboxylase</keyword>
<evidence type="ECO:0000256" key="8">
    <source>
        <dbReference type="ARBA" id="ARBA00049157"/>
    </source>
</evidence>
<dbReference type="Gene3D" id="3.40.50.2020">
    <property type="match status" value="1"/>
</dbReference>
<comment type="pathway">
    <text evidence="2 9">Pyrimidine metabolism; UMP biosynthesis via de novo pathway; UMP from orotate: step 1/2.</text>
</comment>
<accession>A0AAW9QP81</accession>
<dbReference type="InterPro" id="IPR013785">
    <property type="entry name" value="Aldolase_TIM"/>
</dbReference>
<dbReference type="SUPFAM" id="SSF53271">
    <property type="entry name" value="PRTase-like"/>
    <property type="match status" value="1"/>
</dbReference>
<evidence type="ECO:0000256" key="1">
    <source>
        <dbReference type="ARBA" id="ARBA00004861"/>
    </source>
</evidence>
<evidence type="ECO:0000256" key="9">
    <source>
        <dbReference type="HAMAP-Rule" id="MF_01208"/>
    </source>
</evidence>
<reference evidence="11 12" key="1">
    <citation type="submission" date="2024-01" db="EMBL/GenBank/DDBJ databases">
        <title>Genomic insights into the taxonomy and metabolism of the cyanobacterium Pannus brasiliensis CCIBt3594.</title>
        <authorList>
            <person name="Machado M."/>
            <person name="Botero N.B."/>
            <person name="Andreote A.P.D."/>
            <person name="Feitosa A.M.T."/>
            <person name="Popin R."/>
            <person name="Sivonen K."/>
            <person name="Fiore M.F."/>
        </authorList>
    </citation>
    <scope>NUCLEOTIDE SEQUENCE [LARGE SCALE GENOMIC DNA]</scope>
    <source>
        <strain evidence="11 12">CCIBt3594</strain>
    </source>
</reference>
<comment type="caution">
    <text evidence="11">The sequence shown here is derived from an EMBL/GenBank/DDBJ whole genome shotgun (WGS) entry which is preliminary data.</text>
</comment>
<evidence type="ECO:0000256" key="7">
    <source>
        <dbReference type="ARBA" id="ARBA00023239"/>
    </source>
</evidence>
<dbReference type="InterPro" id="IPR023031">
    <property type="entry name" value="OPRT"/>
</dbReference>
<dbReference type="GO" id="GO:0006207">
    <property type="term" value="P:'de novo' pyrimidine nucleobase biosynthetic process"/>
    <property type="evidence" value="ECO:0007669"/>
    <property type="project" value="InterPro"/>
</dbReference>
<evidence type="ECO:0000256" key="2">
    <source>
        <dbReference type="ARBA" id="ARBA00004889"/>
    </source>
</evidence>
<dbReference type="NCBIfam" id="TIGR02127">
    <property type="entry name" value="pyrF_sub2"/>
    <property type="match status" value="1"/>
</dbReference>
<evidence type="ECO:0000313" key="11">
    <source>
        <dbReference type="EMBL" id="MEG3436541.1"/>
    </source>
</evidence>
<organism evidence="11 12">
    <name type="scientific">Pannus brasiliensis CCIBt3594</name>
    <dbReference type="NCBI Taxonomy" id="1427578"/>
    <lineage>
        <taxon>Bacteria</taxon>
        <taxon>Bacillati</taxon>
        <taxon>Cyanobacteriota</taxon>
        <taxon>Cyanophyceae</taxon>
        <taxon>Oscillatoriophycideae</taxon>
        <taxon>Chroococcales</taxon>
        <taxon>Microcystaceae</taxon>
        <taxon>Pannus</taxon>
    </lineage>
</organism>
<keyword evidence="3 9" id="KW-0328">Glycosyltransferase</keyword>
<evidence type="ECO:0000259" key="10">
    <source>
        <dbReference type="SMART" id="SM00934"/>
    </source>
</evidence>
<dbReference type="CDD" id="cd04725">
    <property type="entry name" value="OMP_decarboxylase_like"/>
    <property type="match status" value="1"/>
</dbReference>
<dbReference type="GO" id="GO:0044205">
    <property type="term" value="P:'de novo' UMP biosynthetic process"/>
    <property type="evidence" value="ECO:0007669"/>
    <property type="project" value="UniProtKB-UniRule"/>
</dbReference>
<comment type="pathway">
    <text evidence="1">Pyrimidine metabolism; UMP biosynthesis via de novo pathway; UMP from orotate: step 2/2.</text>
</comment>
<dbReference type="GO" id="GO:0004588">
    <property type="term" value="F:orotate phosphoribosyltransferase activity"/>
    <property type="evidence" value="ECO:0007669"/>
    <property type="project" value="UniProtKB-UniRule"/>
</dbReference>